<reference evidence="2 3" key="1">
    <citation type="submission" date="2018-10" db="EMBL/GenBank/DDBJ databases">
        <title>Genomic Encyclopedia of Type Strains, Phase IV (KMG-IV): sequencing the most valuable type-strain genomes for metagenomic binning, comparative biology and taxonomic classification.</title>
        <authorList>
            <person name="Goeker M."/>
        </authorList>
    </citation>
    <scope>NUCLEOTIDE SEQUENCE [LARGE SCALE GENOMIC DNA]</scope>
    <source>
        <strain evidence="2 3">DSM 4734</strain>
    </source>
</reference>
<evidence type="ECO:0000313" key="3">
    <source>
        <dbReference type="Proteomes" id="UP000273675"/>
    </source>
</evidence>
<sequence length="227" mass="25071">MPDVIIPGPAGRLEGRYSPSEDPTAPIALILHAHPLGGGHMENPSVDMMYDVFRKRGFATLRFNFRGVGRSQGSYDQGLGELSDAATVLDWVQGYNQGARFCWVAGHSFGAWVGMQLLMRRPEIAGFVSVAPPTNMYDFTFLAPCPASGIIVHGAADKIVPPDDVERVMSKVRVQKGIEITTEVVPDANHLFSEHLDVLEKHIETYLESRLPLVEKERSERTITGKR</sequence>
<comment type="caution">
    <text evidence="2">The sequence shown here is derived from an EMBL/GenBank/DDBJ whole genome shotgun (WGS) entry which is preliminary data.</text>
</comment>
<dbReference type="Pfam" id="PF02129">
    <property type="entry name" value="Peptidase_S15"/>
    <property type="match status" value="1"/>
</dbReference>
<protein>
    <recommendedName>
        <fullName evidence="1">Xaa-Pro dipeptidyl-peptidase-like domain-containing protein</fullName>
    </recommendedName>
</protein>
<dbReference type="Proteomes" id="UP000273675">
    <property type="component" value="Unassembled WGS sequence"/>
</dbReference>
<dbReference type="RefSeq" id="WP_075190744.1">
    <property type="nucleotide sequence ID" value="NZ_RBIM01000002.1"/>
</dbReference>
<dbReference type="InterPro" id="IPR000383">
    <property type="entry name" value="Xaa-Pro-like_dom"/>
</dbReference>
<dbReference type="GO" id="GO:0016787">
    <property type="term" value="F:hydrolase activity"/>
    <property type="evidence" value="ECO:0007669"/>
    <property type="project" value="InterPro"/>
</dbReference>
<name>A0A495DM83_9PROT</name>
<dbReference type="AlphaFoldDB" id="A0A495DM83"/>
<dbReference type="SUPFAM" id="SSF53474">
    <property type="entry name" value="alpha/beta-Hydrolases"/>
    <property type="match status" value="1"/>
</dbReference>
<dbReference type="PANTHER" id="PTHR42103">
    <property type="entry name" value="ALPHA/BETA-HYDROLASES SUPERFAMILY PROTEIN"/>
    <property type="match status" value="1"/>
</dbReference>
<dbReference type="InterPro" id="IPR029058">
    <property type="entry name" value="AB_hydrolase_fold"/>
</dbReference>
<proteinExistence type="predicted"/>
<evidence type="ECO:0000313" key="2">
    <source>
        <dbReference type="EMBL" id="RKR03048.1"/>
    </source>
</evidence>
<organism evidence="2 3">
    <name type="scientific">Maricaulis maris</name>
    <dbReference type="NCBI Taxonomy" id="74318"/>
    <lineage>
        <taxon>Bacteria</taxon>
        <taxon>Pseudomonadati</taxon>
        <taxon>Pseudomonadota</taxon>
        <taxon>Alphaproteobacteria</taxon>
        <taxon>Maricaulales</taxon>
        <taxon>Maricaulaceae</taxon>
        <taxon>Maricaulis</taxon>
    </lineage>
</organism>
<gene>
    <name evidence="2" type="ORF">C7435_0996</name>
</gene>
<evidence type="ECO:0000259" key="1">
    <source>
        <dbReference type="Pfam" id="PF02129"/>
    </source>
</evidence>
<dbReference type="OrthoDB" id="9800435at2"/>
<dbReference type="PANTHER" id="PTHR42103:SF2">
    <property type="entry name" value="AB HYDROLASE-1 DOMAIN-CONTAINING PROTEIN"/>
    <property type="match status" value="1"/>
</dbReference>
<accession>A0A495DM83</accession>
<dbReference type="EMBL" id="RBIM01000002">
    <property type="protein sequence ID" value="RKR03048.1"/>
    <property type="molecule type" value="Genomic_DNA"/>
</dbReference>
<feature type="domain" description="Xaa-Pro dipeptidyl-peptidase-like" evidence="1">
    <location>
        <begin position="18"/>
        <end position="138"/>
    </location>
</feature>
<dbReference type="Gene3D" id="3.40.50.1820">
    <property type="entry name" value="alpha/beta hydrolase"/>
    <property type="match status" value="1"/>
</dbReference>